<dbReference type="EMBL" id="BONE01000004">
    <property type="protein sequence ID" value="GIF71215.1"/>
    <property type="molecule type" value="Genomic_DNA"/>
</dbReference>
<evidence type="ECO:0000313" key="4">
    <source>
        <dbReference type="EMBL" id="GIF71215.1"/>
    </source>
</evidence>
<dbReference type="Pfam" id="PF13432">
    <property type="entry name" value="TPR_16"/>
    <property type="match status" value="3"/>
</dbReference>
<accession>A0ABQ4CIT8</accession>
<dbReference type="PANTHER" id="PTHR44858">
    <property type="entry name" value="TETRATRICOPEPTIDE REPEAT PROTEIN 6"/>
    <property type="match status" value="1"/>
</dbReference>
<dbReference type="Proteomes" id="UP000604117">
    <property type="component" value="Unassembled WGS sequence"/>
</dbReference>
<keyword evidence="2 3" id="KW-0802">TPR repeat</keyword>
<feature type="repeat" description="TPR" evidence="3">
    <location>
        <begin position="482"/>
        <end position="515"/>
    </location>
</feature>
<dbReference type="InterPro" id="IPR011990">
    <property type="entry name" value="TPR-like_helical_dom_sf"/>
</dbReference>
<dbReference type="PANTHER" id="PTHR44858:SF1">
    <property type="entry name" value="UDP-N-ACETYLGLUCOSAMINE--PEPTIDE N-ACETYLGLUCOSAMINYLTRANSFERASE SPINDLY-RELATED"/>
    <property type="match status" value="1"/>
</dbReference>
<dbReference type="InterPro" id="IPR050498">
    <property type="entry name" value="Ycf3"/>
</dbReference>
<dbReference type="RefSeq" id="WP_203710709.1">
    <property type="nucleotide sequence ID" value="NZ_BONE01000004.1"/>
</dbReference>
<dbReference type="SUPFAM" id="SSF48452">
    <property type="entry name" value="TPR-like"/>
    <property type="match status" value="4"/>
</dbReference>
<keyword evidence="1" id="KW-0677">Repeat</keyword>
<proteinExistence type="predicted"/>
<evidence type="ECO:0000256" key="1">
    <source>
        <dbReference type="ARBA" id="ARBA00022737"/>
    </source>
</evidence>
<comment type="caution">
    <text evidence="4">The sequence shown here is derived from an EMBL/GenBank/DDBJ whole genome shotgun (WGS) entry which is preliminary data.</text>
</comment>
<evidence type="ECO:0000313" key="5">
    <source>
        <dbReference type="Proteomes" id="UP000604117"/>
    </source>
</evidence>
<evidence type="ECO:0008006" key="6">
    <source>
        <dbReference type="Google" id="ProtNLM"/>
    </source>
</evidence>
<dbReference type="Pfam" id="PF14559">
    <property type="entry name" value="TPR_19"/>
    <property type="match status" value="1"/>
</dbReference>
<gene>
    <name evidence="4" type="ORF">Asi02nite_07330</name>
</gene>
<dbReference type="PROSITE" id="PS50005">
    <property type="entry name" value="TPR"/>
    <property type="match status" value="5"/>
</dbReference>
<feature type="repeat" description="TPR" evidence="3">
    <location>
        <begin position="303"/>
        <end position="336"/>
    </location>
</feature>
<organism evidence="4 5">
    <name type="scientific">Asanoa siamensis</name>
    <dbReference type="NCBI Taxonomy" id="926357"/>
    <lineage>
        <taxon>Bacteria</taxon>
        <taxon>Bacillati</taxon>
        <taxon>Actinomycetota</taxon>
        <taxon>Actinomycetes</taxon>
        <taxon>Micromonosporales</taxon>
        <taxon>Micromonosporaceae</taxon>
        <taxon>Asanoa</taxon>
    </lineage>
</organism>
<name>A0ABQ4CIT8_9ACTN</name>
<dbReference type="Pfam" id="PF13424">
    <property type="entry name" value="TPR_12"/>
    <property type="match status" value="1"/>
</dbReference>
<dbReference type="SMART" id="SM00028">
    <property type="entry name" value="TPR"/>
    <property type="match status" value="13"/>
</dbReference>
<dbReference type="InterPro" id="IPR019734">
    <property type="entry name" value="TPR_rpt"/>
</dbReference>
<evidence type="ECO:0000256" key="3">
    <source>
        <dbReference type="PROSITE-ProRule" id="PRU00339"/>
    </source>
</evidence>
<feature type="repeat" description="TPR" evidence="3">
    <location>
        <begin position="414"/>
        <end position="447"/>
    </location>
</feature>
<protein>
    <recommendedName>
        <fullName evidence="6">Tetratricopeptide repeat protein</fullName>
    </recommendedName>
</protein>
<dbReference type="Gene3D" id="1.25.40.10">
    <property type="entry name" value="Tetratricopeptide repeat domain"/>
    <property type="match status" value="5"/>
</dbReference>
<feature type="repeat" description="TPR" evidence="3">
    <location>
        <begin position="167"/>
        <end position="200"/>
    </location>
</feature>
<evidence type="ECO:0000256" key="2">
    <source>
        <dbReference type="ARBA" id="ARBA00022803"/>
    </source>
</evidence>
<sequence length="910" mass="96939">MTDDRLRRAWAAYRAGDLATARQRAEEAGRADDPAVQGAAFTLRGLCRVRLDSADEDLFAQAVRRFEATPRPDRRFLAEYGIALTLSGRFDEAEPVLRRAVTLGAAGPDVLRCLARVLSRQGDDAGAGRAIAAAARAYPADWLVAHDRAELLTGRAELLTDRPPVAADAWAVAGALSLAAGRGDVALAAYSRALELTPDDPHLLAEKARACAFVGDVEELFATLGRSVPMKASELVPMLFEASEPLVRAAPDVARALLERTIEVEPEHAGAHALLGIACRDLGDDAAADRAFDEAVRLDPDDARALLARGQLRLARGQHDEAIADLELAAAAQPRAGLIRLTAAEAYYIRAEDTAADADVERALAHLRVALEIKPGDAAALRLVGYVTRLRRDADPATTETALRAARAANPDDPSLAYYLGLLLFDQGAYEEALGCAEQAVAGLPDSPLARLLRGQLLRTTGDPERALPDLEAAAEGQPDLPEAHAALGEAYRIVGRFDAALAELTTAVEAQPDDGWSLASRGATRHALGDVTGALADLRRSLGRGAEPGFAVWWLCEALRGSVDEDALVDEIGAAAALHLDEPDVLEIYSDVLHGAGRYGEAVDAAERGLMVRPDHVGLLRSLGWARLALGDRARAVETLERAAALHGDVTTLTDLATMVARGDDAAEALRTIDRGLAVARTSALLRLRAEVFAGLADWAAAREAAAEALVVEPVDPWAHWEFGRALRYLDGGLPDEALAAFEAMREREPDNPMGPQGIGDVHWTVGRRAEAEVAYRAAIALYESFGEDEAWTRHGIGWCLHRLGRYAPAAESYLLALPASDERSALLFDIGLNWLAAGEEVRAADAYAQGFGVLSAMPRTRVAGMLAVAAEDLRASVARGVVADTAQVADLRDRLAKETATASGRRSV</sequence>
<reference evidence="4 5" key="1">
    <citation type="submission" date="2021-01" db="EMBL/GenBank/DDBJ databases">
        <title>Whole genome shotgun sequence of Asanoa siamensis NBRC 107932.</title>
        <authorList>
            <person name="Komaki H."/>
            <person name="Tamura T."/>
        </authorList>
    </citation>
    <scope>NUCLEOTIDE SEQUENCE [LARGE SCALE GENOMIC DNA]</scope>
    <source>
        <strain evidence="4 5">NBRC 107932</strain>
    </source>
</reference>
<keyword evidence="5" id="KW-1185">Reference proteome</keyword>
<feature type="repeat" description="TPR" evidence="3">
    <location>
        <begin position="269"/>
        <end position="302"/>
    </location>
</feature>